<name>A0A6C2U0Q2_PONDE</name>
<dbReference type="EMBL" id="CAAHFG010000001">
    <property type="protein sequence ID" value="VGO13399.1"/>
    <property type="molecule type" value="Genomic_DNA"/>
</dbReference>
<keyword evidence="2" id="KW-1185">Reference proteome</keyword>
<dbReference type="RefSeq" id="WP_136078971.1">
    <property type="nucleotide sequence ID" value="NZ_CAAHFG010000001.1"/>
</dbReference>
<evidence type="ECO:0008006" key="3">
    <source>
        <dbReference type="Google" id="ProtNLM"/>
    </source>
</evidence>
<sequence length="156" mass="18088">MPNHCNNEVTLHCRTEEIALRIKAHLAGKESLFDFTSLLPTPEELLESTDDPEVNARRIAQYGHDGWYDWRVANWGTKWNSYDCTLDDSNIRNGRLNYCFLTAWCPPEGICRKLKEYITAHALDIDVSWFYYEPMNGIRGHLEQEVGHGESRNQNA</sequence>
<dbReference type="Proteomes" id="UP000366872">
    <property type="component" value="Unassembled WGS sequence"/>
</dbReference>
<protein>
    <recommendedName>
        <fullName evidence="3">YubB ferredoxin-like domain-containing protein</fullName>
    </recommendedName>
</protein>
<evidence type="ECO:0000313" key="2">
    <source>
        <dbReference type="Proteomes" id="UP000366872"/>
    </source>
</evidence>
<accession>A0A6C2U0Q2</accession>
<reference evidence="1 2" key="1">
    <citation type="submission" date="2019-04" db="EMBL/GenBank/DDBJ databases">
        <authorList>
            <person name="Van Vliet M D."/>
        </authorList>
    </citation>
    <scope>NUCLEOTIDE SEQUENCE [LARGE SCALE GENOMIC DNA]</scope>
    <source>
        <strain evidence="1 2">F1</strain>
    </source>
</reference>
<organism evidence="1 2">
    <name type="scientific">Pontiella desulfatans</name>
    <dbReference type="NCBI Taxonomy" id="2750659"/>
    <lineage>
        <taxon>Bacteria</taxon>
        <taxon>Pseudomonadati</taxon>
        <taxon>Kiritimatiellota</taxon>
        <taxon>Kiritimatiellia</taxon>
        <taxon>Kiritimatiellales</taxon>
        <taxon>Pontiellaceae</taxon>
        <taxon>Pontiella</taxon>
    </lineage>
</organism>
<proteinExistence type="predicted"/>
<dbReference type="AlphaFoldDB" id="A0A6C2U0Q2"/>
<gene>
    <name evidence="1" type="ORF">PDESU_01956</name>
</gene>
<evidence type="ECO:0000313" key="1">
    <source>
        <dbReference type="EMBL" id="VGO13399.1"/>
    </source>
</evidence>